<sequence>MKKQCIEAVEKALGRKLKVNEAQNIEQKIIDAKKQLARGDRTKWQQMTENERLIEASKIVGMDAMAEIKRKNMILANDILIQNKHLTMFQDKDHKLPVRERLDRLIASYGDMSGIQSLDSKAKAIAGLYRGELIDLYTNIKGAMGLYTDKEMINKVVRELFKESTGDATAAKIAAKMSEVFDNMRVRFNRSGGDIGKLDDFGMPQTHSPEKLLVAKSDAWVDFAMDRVNREKYVNEDGTLYTDQQLRELLEYSFKSITTKGANKLEIGRQNTGGGSTSKTTSKHNESRVLHFKDAQSWIEYQNEFGGLPFVDVIEAHITGLSKDIALVENLGSNPKNAMRILKKAVEKIESDMGISTDKTEKTLNRTQAMFDEFMGENQPEGKVLANIGLAYRSLNVASMLGGTTLTSITDQAMTAKTASIHGIGYWKTFGELIHNLNPKNKADRELAHSLGLATQEMLGSIARWSDDGVTAVHGKAAKLATVSNAVATTVMRVSGLNHLTAANKIAFSKMMMDKYGRMTREKAWVDLHANDRMLLEGGGITEQDWNIWKLAKPVEDASGNQLMTAKSIYEIPDSDLTQFGDPAKIKDEVATRLQTHILDEQGMAVLEAGLRERTLLQAGKRGTEAGEIWRGMTQFKSFPMALLMKHGSRAMSQQTMSGKAWYAASLLGTTTLLGGLVVQLKEIANGNDPQDMTSMDFFKRSFITGGGLPILGDLLVAGTDASGRDTADFLVGPLGSDLATIAKVTVGNATQLANGTDTNAGNEIFKAVKNKIPAQNLWYTKAVANMLIFNQIQDIIAPGYRDEIQRKAERQHDRTRWLEDDSIRAPDFEKAIGN</sequence>
<keyword evidence="3" id="KW-1185">Reference proteome</keyword>
<gene>
    <name evidence="2" type="ORF">F945_01942</name>
</gene>
<dbReference type="PATRIC" id="fig|421052.3.peg.1897"/>
<dbReference type="EMBL" id="ATGI01000023">
    <property type="protein sequence ID" value="EPF73783.1"/>
    <property type="molecule type" value="Genomic_DNA"/>
</dbReference>
<dbReference type="RefSeq" id="WP_016656349.1">
    <property type="nucleotide sequence ID" value="NZ_KE340353.1"/>
</dbReference>
<reference evidence="2 3" key="1">
    <citation type="submission" date="2013-06" db="EMBL/GenBank/DDBJ databases">
        <title>The Genome Sequence of Acinetobacter rudis CIP 110305.</title>
        <authorList>
            <consortium name="The Broad Institute Genome Sequencing Platform"/>
            <consortium name="The Broad Institute Genome Sequencing Center for Infectious Disease"/>
            <person name="Cerqueira G."/>
            <person name="Feldgarden M."/>
            <person name="Courvalin P."/>
            <person name="Perichon B."/>
            <person name="Grillot-Courvalin C."/>
            <person name="Clermont D."/>
            <person name="Rocha E."/>
            <person name="Yoon E.-J."/>
            <person name="Nemec A."/>
            <person name="Young S.K."/>
            <person name="Zeng Q."/>
            <person name="Gargeya S."/>
            <person name="Fitzgerald M."/>
            <person name="Abouelleil A."/>
            <person name="Alvarado L."/>
            <person name="Berlin A.M."/>
            <person name="Chapman S.B."/>
            <person name="Dewar J."/>
            <person name="Goldberg J."/>
            <person name="Griggs A."/>
            <person name="Gujja S."/>
            <person name="Hansen M."/>
            <person name="Howarth C."/>
            <person name="Imamovic A."/>
            <person name="Larimer J."/>
            <person name="McCowan C."/>
            <person name="Murphy C."/>
            <person name="Pearson M."/>
            <person name="Priest M."/>
            <person name="Roberts A."/>
            <person name="Saif S."/>
            <person name="Shea T."/>
            <person name="Sykes S."/>
            <person name="Wortman J."/>
            <person name="Nusbaum C."/>
            <person name="Birren B."/>
        </authorList>
    </citation>
    <scope>NUCLEOTIDE SEQUENCE [LARGE SCALE GENOMIC DNA]</scope>
    <source>
        <strain evidence="2 3">CIP 110305</strain>
    </source>
</reference>
<name>S3N5N0_9GAMM</name>
<dbReference type="eggNOG" id="ENOG502Z8K0">
    <property type="taxonomic scope" value="Bacteria"/>
</dbReference>
<dbReference type="AlphaFoldDB" id="S3N5N0"/>
<dbReference type="STRING" id="632955.GCA_000829675_00701"/>
<dbReference type="Proteomes" id="UP000014568">
    <property type="component" value="Unassembled WGS sequence"/>
</dbReference>
<dbReference type="OrthoDB" id="6576970at2"/>
<feature type="region of interest" description="Disordered" evidence="1">
    <location>
        <begin position="265"/>
        <end position="286"/>
    </location>
</feature>
<evidence type="ECO:0000313" key="2">
    <source>
        <dbReference type="EMBL" id="EPF73783.1"/>
    </source>
</evidence>
<comment type="caution">
    <text evidence="2">The sequence shown here is derived from an EMBL/GenBank/DDBJ whole genome shotgun (WGS) entry which is preliminary data.</text>
</comment>
<evidence type="ECO:0000313" key="3">
    <source>
        <dbReference type="Proteomes" id="UP000014568"/>
    </source>
</evidence>
<accession>S3N5N0</accession>
<proteinExistence type="predicted"/>
<dbReference type="HOGENOM" id="CLU_010943_0_0_6"/>
<organism evidence="2 3">
    <name type="scientific">Acinetobacter rudis CIP 110305</name>
    <dbReference type="NCBI Taxonomy" id="421052"/>
    <lineage>
        <taxon>Bacteria</taxon>
        <taxon>Pseudomonadati</taxon>
        <taxon>Pseudomonadota</taxon>
        <taxon>Gammaproteobacteria</taxon>
        <taxon>Moraxellales</taxon>
        <taxon>Moraxellaceae</taxon>
        <taxon>Acinetobacter</taxon>
    </lineage>
</organism>
<protein>
    <submittedName>
        <fullName evidence="2">Uncharacterized protein</fullName>
    </submittedName>
</protein>
<evidence type="ECO:0000256" key="1">
    <source>
        <dbReference type="SAM" id="MobiDB-lite"/>
    </source>
</evidence>